<protein>
    <submittedName>
        <fullName evidence="2">Uncharacterized protein</fullName>
    </submittedName>
</protein>
<gene>
    <name evidence="2" type="ORF">TIS948_LOCUS19773</name>
    <name evidence="3" type="ORF">UJA718_LOCUS8892</name>
</gene>
<evidence type="ECO:0000313" key="2">
    <source>
        <dbReference type="EMBL" id="CAF3316508.1"/>
    </source>
</evidence>
<accession>A0A817TJ08</accession>
<sequence>MSQSCPIEKCTRKSRGLCDCCEKNLCLQHLNEHNTLLLSKLNPLVDEVNELEDRLKTLNMETLICASREKLERWRKDCYEKIDSFFEKKSQMLNEIIQQEVDQQRQELNQIHIKINELMNAQETTRQEIDLFTSTIRQIKTNMEYIEKTYCKIDTRPLLIEDTFVLIKKMAKHELDLSTLSPAYKTINRPEKSFISLAANDQHLLIHQDPNLCFYDLEMNLVKQTLWSHGEFWEMCWSKAIQKFIILGVNSIFLLDEDTMSIDNVYTIEGRTWLSCTCSDRVFYASTHESGASIMEFTLSPSIEFIKEWKHPITCTKDEIIYDMAHKNENLAVLVGNRSDQSLRIELRYVETLDCIWTLDLRIKRVQNLVFRFSPLTCNEWLVVDYQNGKLIQISRDGKLKISIQYHTVPRRAILFDMNKLLVSAENTVYVHTIA</sequence>
<reference evidence="2" key="1">
    <citation type="submission" date="2021-02" db="EMBL/GenBank/DDBJ databases">
        <authorList>
            <person name="Nowell W R."/>
        </authorList>
    </citation>
    <scope>NUCLEOTIDE SEQUENCE</scope>
</reference>
<dbReference type="AlphaFoldDB" id="A0A817TJ08"/>
<keyword evidence="5" id="KW-1185">Reference proteome</keyword>
<dbReference type="SUPFAM" id="SSF50969">
    <property type="entry name" value="YVTN repeat-like/Quinoprotein amine dehydrogenase"/>
    <property type="match status" value="1"/>
</dbReference>
<keyword evidence="1" id="KW-0175">Coiled coil</keyword>
<organism evidence="2 4">
    <name type="scientific">Rotaria socialis</name>
    <dbReference type="NCBI Taxonomy" id="392032"/>
    <lineage>
        <taxon>Eukaryota</taxon>
        <taxon>Metazoa</taxon>
        <taxon>Spiralia</taxon>
        <taxon>Gnathifera</taxon>
        <taxon>Rotifera</taxon>
        <taxon>Eurotatoria</taxon>
        <taxon>Bdelloidea</taxon>
        <taxon>Philodinida</taxon>
        <taxon>Philodinidae</taxon>
        <taxon>Rotaria</taxon>
    </lineage>
</organism>
<dbReference type="Proteomes" id="UP000663873">
    <property type="component" value="Unassembled WGS sequence"/>
</dbReference>
<evidence type="ECO:0000256" key="1">
    <source>
        <dbReference type="SAM" id="Coils"/>
    </source>
</evidence>
<dbReference type="InterPro" id="IPR011044">
    <property type="entry name" value="Quino_amine_DH_bsu"/>
</dbReference>
<dbReference type="Proteomes" id="UP000663825">
    <property type="component" value="Unassembled WGS sequence"/>
</dbReference>
<name>A0A817TJ08_9BILA</name>
<evidence type="ECO:0000313" key="4">
    <source>
        <dbReference type="Proteomes" id="UP000663825"/>
    </source>
</evidence>
<comment type="caution">
    <text evidence="2">The sequence shown here is derived from an EMBL/GenBank/DDBJ whole genome shotgun (WGS) entry which is preliminary data.</text>
</comment>
<dbReference type="EMBL" id="CAJNXB010003491">
    <property type="protein sequence ID" value="CAF3316508.1"/>
    <property type="molecule type" value="Genomic_DNA"/>
</dbReference>
<feature type="coiled-coil region" evidence="1">
    <location>
        <begin position="94"/>
        <end position="121"/>
    </location>
</feature>
<evidence type="ECO:0000313" key="5">
    <source>
        <dbReference type="Proteomes" id="UP000663873"/>
    </source>
</evidence>
<evidence type="ECO:0000313" key="3">
    <source>
        <dbReference type="EMBL" id="CAF4240238.1"/>
    </source>
</evidence>
<dbReference type="EMBL" id="CAJOBP010000964">
    <property type="protein sequence ID" value="CAF4240238.1"/>
    <property type="molecule type" value="Genomic_DNA"/>
</dbReference>
<proteinExistence type="predicted"/>